<comment type="caution">
    <text evidence="1">The sequence shown here is derived from an EMBL/GenBank/DDBJ whole genome shotgun (WGS) entry which is preliminary data.</text>
</comment>
<evidence type="ECO:0000313" key="1">
    <source>
        <dbReference type="EMBL" id="KAK9917982.1"/>
    </source>
</evidence>
<keyword evidence="2" id="KW-1185">Reference proteome</keyword>
<protein>
    <submittedName>
        <fullName evidence="1">Uncharacterized protein</fullName>
    </submittedName>
</protein>
<proteinExistence type="predicted"/>
<dbReference type="Proteomes" id="UP001491310">
    <property type="component" value="Unassembled WGS sequence"/>
</dbReference>
<organism evidence="1 2">
    <name type="scientific">Coccomyxa subellipsoidea</name>
    <dbReference type="NCBI Taxonomy" id="248742"/>
    <lineage>
        <taxon>Eukaryota</taxon>
        <taxon>Viridiplantae</taxon>
        <taxon>Chlorophyta</taxon>
        <taxon>core chlorophytes</taxon>
        <taxon>Trebouxiophyceae</taxon>
        <taxon>Trebouxiophyceae incertae sedis</taxon>
        <taxon>Coccomyxaceae</taxon>
        <taxon>Coccomyxa</taxon>
    </lineage>
</organism>
<evidence type="ECO:0000313" key="2">
    <source>
        <dbReference type="Proteomes" id="UP001491310"/>
    </source>
</evidence>
<accession>A0ABR2Z244</accession>
<reference evidence="1 2" key="1">
    <citation type="journal article" date="2024" name="Nat. Commun.">
        <title>Phylogenomics reveals the evolutionary origins of lichenization in chlorophyte algae.</title>
        <authorList>
            <person name="Puginier C."/>
            <person name="Libourel C."/>
            <person name="Otte J."/>
            <person name="Skaloud P."/>
            <person name="Haon M."/>
            <person name="Grisel S."/>
            <person name="Petersen M."/>
            <person name="Berrin J.G."/>
            <person name="Delaux P.M."/>
            <person name="Dal Grande F."/>
            <person name="Keller J."/>
        </authorList>
    </citation>
    <scope>NUCLEOTIDE SEQUENCE [LARGE SCALE GENOMIC DNA]</scope>
    <source>
        <strain evidence="1 2">SAG 216-7</strain>
    </source>
</reference>
<dbReference type="EMBL" id="JALJOT010000001">
    <property type="protein sequence ID" value="KAK9917982.1"/>
    <property type="molecule type" value="Genomic_DNA"/>
</dbReference>
<name>A0ABR2Z244_9CHLO</name>
<gene>
    <name evidence="1" type="ORF">WJX75_000257</name>
</gene>
<sequence>MGPPSGATPGDKEPPRLAVLENRFGGKPADLDHNLLRTVCTLTGKFAGGSADDVEVWGSTLRTKTVSGASAYAREVQDTVRDLGGKKPSCTD</sequence>